<evidence type="ECO:0000256" key="12">
    <source>
        <dbReference type="SAM" id="MobiDB-lite"/>
    </source>
</evidence>
<sequence length="602" mass="68797">MAMLRFTKNQPETPKTDKVQGKITLRPSTTRASSSKYKTFNMNSPAHSNSKNSKPSLFLNSSLKPKKTASTDQTVQPKIKVNPLMNLGKSIHNPSLSTKVDAQISNTNASIHNASVSTSSAQIKTINFITRPLSSKEVSLAKNNNSASSKSLERSQSSNNTSRNEKTLWETIELPATPGTILKLFKDKLTEYEQGEILKYTNIYYIGLNSKKVKPNPKSHFNYGYDNEGGDYEIVMCDHIAYRYEIIDRIGKGSFGQVLKVYDHKRKNLLALKIIKSKAKFQKQAEVEIEVLKFLRKKDEKDKYNVVHIESYFTFRHHACMTFELLGNNLYEFLKLNNFQGLSFSLIRRFGVQILKALKLLEKNQIVHCDLKPENILLKNSNRSSIKIIDFGSSCFTDKQLYTYIQSRFYRAPEIILGIPYTPAIDMWSFGCILVELYIGRPIFPGENEAEQLLLMMEMLGLPSEDLLLRSTRKKLFFSSNNEPKIVANSRGKKRYPGTKNIREILRGADAEFIELVLRCFEWDPNKRITAKEALKHQWFTDENNSIIPKVSSVNKITLLRGQTTNHFIKMSMDEQIIQNPSFQIKLTARKIGKHSNSTVES</sequence>
<dbReference type="InterPro" id="IPR008271">
    <property type="entry name" value="Ser/Thr_kinase_AS"/>
</dbReference>
<evidence type="ECO:0000256" key="11">
    <source>
        <dbReference type="PROSITE-ProRule" id="PRU10141"/>
    </source>
</evidence>
<feature type="compositionally biased region" description="Polar residues" evidence="12">
    <location>
        <begin position="26"/>
        <end position="74"/>
    </location>
</feature>
<dbReference type="PROSITE" id="PS00108">
    <property type="entry name" value="PROTEIN_KINASE_ST"/>
    <property type="match status" value="1"/>
</dbReference>
<feature type="binding site" evidence="11">
    <location>
        <position position="273"/>
    </location>
    <ligand>
        <name>ATP</name>
        <dbReference type="ChEBI" id="CHEBI:30616"/>
    </ligand>
</feature>
<evidence type="ECO:0000256" key="9">
    <source>
        <dbReference type="ARBA" id="ARBA00049308"/>
    </source>
</evidence>
<dbReference type="PROSITE" id="PS00107">
    <property type="entry name" value="PROTEIN_KINASE_ATP"/>
    <property type="match status" value="1"/>
</dbReference>
<dbReference type="GO" id="GO:0005524">
    <property type="term" value="F:ATP binding"/>
    <property type="evidence" value="ECO:0007669"/>
    <property type="project" value="UniProtKB-UniRule"/>
</dbReference>
<dbReference type="GO" id="GO:0004712">
    <property type="term" value="F:protein serine/threonine/tyrosine kinase activity"/>
    <property type="evidence" value="ECO:0007669"/>
    <property type="project" value="UniProtKB-EC"/>
</dbReference>
<organism evidence="14 15">
    <name type="scientific">Blepharisma stoltei</name>
    <dbReference type="NCBI Taxonomy" id="1481888"/>
    <lineage>
        <taxon>Eukaryota</taxon>
        <taxon>Sar</taxon>
        <taxon>Alveolata</taxon>
        <taxon>Ciliophora</taxon>
        <taxon>Postciliodesmatophora</taxon>
        <taxon>Heterotrichea</taxon>
        <taxon>Heterotrichida</taxon>
        <taxon>Blepharismidae</taxon>
        <taxon>Blepharisma</taxon>
    </lineage>
</organism>
<keyword evidence="5 11" id="KW-0547">Nucleotide-binding</keyword>
<keyword evidence="6" id="KW-0418">Kinase</keyword>
<gene>
    <name evidence="14" type="ORF">BSTOLATCC_MIC46541</name>
</gene>
<evidence type="ECO:0000256" key="5">
    <source>
        <dbReference type="ARBA" id="ARBA00022741"/>
    </source>
</evidence>
<evidence type="ECO:0000256" key="10">
    <source>
        <dbReference type="ARBA" id="ARBA00051680"/>
    </source>
</evidence>
<comment type="catalytic activity">
    <reaction evidence="10">
        <text>L-tyrosyl-[protein] + ATP = O-phospho-L-tyrosyl-[protein] + ADP + H(+)</text>
        <dbReference type="Rhea" id="RHEA:10596"/>
        <dbReference type="Rhea" id="RHEA-COMP:10136"/>
        <dbReference type="Rhea" id="RHEA-COMP:20101"/>
        <dbReference type="ChEBI" id="CHEBI:15378"/>
        <dbReference type="ChEBI" id="CHEBI:30616"/>
        <dbReference type="ChEBI" id="CHEBI:46858"/>
        <dbReference type="ChEBI" id="CHEBI:61978"/>
        <dbReference type="ChEBI" id="CHEBI:456216"/>
        <dbReference type="EC" id="2.7.12.1"/>
    </reaction>
</comment>
<dbReference type="InterPro" id="IPR050494">
    <property type="entry name" value="Ser_Thr_dual-spec_kinase"/>
</dbReference>
<comment type="caution">
    <text evidence="14">The sequence shown here is derived from an EMBL/GenBank/DDBJ whole genome shotgun (WGS) entry which is preliminary data.</text>
</comment>
<dbReference type="SMART" id="SM00220">
    <property type="entry name" value="S_TKc"/>
    <property type="match status" value="1"/>
</dbReference>
<dbReference type="PROSITE" id="PS50011">
    <property type="entry name" value="PROTEIN_KINASE_DOM"/>
    <property type="match status" value="1"/>
</dbReference>
<evidence type="ECO:0000256" key="6">
    <source>
        <dbReference type="ARBA" id="ARBA00022777"/>
    </source>
</evidence>
<dbReference type="InterPro" id="IPR017441">
    <property type="entry name" value="Protein_kinase_ATP_BS"/>
</dbReference>
<feature type="region of interest" description="Disordered" evidence="12">
    <location>
        <begin position="1"/>
        <end position="74"/>
    </location>
</feature>
<dbReference type="AlphaFoldDB" id="A0AAU9JQC7"/>
<dbReference type="GO" id="GO:0005737">
    <property type="term" value="C:cytoplasm"/>
    <property type="evidence" value="ECO:0007669"/>
    <property type="project" value="TreeGrafter"/>
</dbReference>
<dbReference type="Pfam" id="PF00069">
    <property type="entry name" value="Pkinase"/>
    <property type="match status" value="1"/>
</dbReference>
<dbReference type="Gene3D" id="3.30.200.20">
    <property type="entry name" value="Phosphorylase Kinase, domain 1"/>
    <property type="match status" value="1"/>
</dbReference>
<dbReference type="Gene3D" id="3.30.10.30">
    <property type="entry name" value="DYRK"/>
    <property type="match status" value="1"/>
</dbReference>
<keyword evidence="7 11" id="KW-0067">ATP-binding</keyword>
<comment type="catalytic activity">
    <reaction evidence="9">
        <text>L-threonyl-[protein] + ATP = O-phospho-L-threonyl-[protein] + ADP + H(+)</text>
        <dbReference type="Rhea" id="RHEA:46608"/>
        <dbReference type="Rhea" id="RHEA-COMP:11060"/>
        <dbReference type="Rhea" id="RHEA-COMP:11605"/>
        <dbReference type="ChEBI" id="CHEBI:15378"/>
        <dbReference type="ChEBI" id="CHEBI:30013"/>
        <dbReference type="ChEBI" id="CHEBI:30616"/>
        <dbReference type="ChEBI" id="CHEBI:61977"/>
        <dbReference type="ChEBI" id="CHEBI:456216"/>
        <dbReference type="EC" id="2.7.12.1"/>
    </reaction>
</comment>
<reference evidence="14" key="1">
    <citation type="submission" date="2021-09" db="EMBL/GenBank/DDBJ databases">
        <authorList>
            <consortium name="AG Swart"/>
            <person name="Singh M."/>
            <person name="Singh A."/>
            <person name="Seah K."/>
            <person name="Emmerich C."/>
        </authorList>
    </citation>
    <scope>NUCLEOTIDE SEQUENCE</scope>
    <source>
        <strain evidence="14">ATCC30299</strain>
    </source>
</reference>
<feature type="compositionally biased region" description="Low complexity" evidence="12">
    <location>
        <begin position="140"/>
        <end position="150"/>
    </location>
</feature>
<name>A0AAU9JQC7_9CILI</name>
<dbReference type="PANTHER" id="PTHR24058">
    <property type="entry name" value="DUAL SPECIFICITY PROTEIN KINASE"/>
    <property type="match status" value="1"/>
</dbReference>
<dbReference type="InterPro" id="IPR011009">
    <property type="entry name" value="Kinase-like_dom_sf"/>
</dbReference>
<evidence type="ECO:0000313" key="14">
    <source>
        <dbReference type="EMBL" id="CAG9328544.1"/>
    </source>
</evidence>
<evidence type="ECO:0000256" key="3">
    <source>
        <dbReference type="ARBA" id="ARBA00022527"/>
    </source>
</evidence>
<dbReference type="CDD" id="cd14210">
    <property type="entry name" value="PKc_DYRK"/>
    <property type="match status" value="1"/>
</dbReference>
<dbReference type="InterPro" id="IPR000719">
    <property type="entry name" value="Prot_kinase_dom"/>
</dbReference>
<dbReference type="EMBL" id="CAJZBQ010000046">
    <property type="protein sequence ID" value="CAG9328544.1"/>
    <property type="molecule type" value="Genomic_DNA"/>
</dbReference>
<keyword evidence="3" id="KW-0723">Serine/threonine-protein kinase</keyword>
<dbReference type="Proteomes" id="UP001162131">
    <property type="component" value="Unassembled WGS sequence"/>
</dbReference>
<protein>
    <recommendedName>
        <fullName evidence="2">dual-specificity kinase</fullName>
        <ecNumber evidence="2">2.7.12.1</ecNumber>
    </recommendedName>
</protein>
<proteinExistence type="inferred from homology"/>
<dbReference type="Gene3D" id="1.10.510.10">
    <property type="entry name" value="Transferase(Phosphotransferase) domain 1"/>
    <property type="match status" value="1"/>
</dbReference>
<dbReference type="GO" id="GO:0005856">
    <property type="term" value="C:cytoskeleton"/>
    <property type="evidence" value="ECO:0007669"/>
    <property type="project" value="TreeGrafter"/>
</dbReference>
<accession>A0AAU9JQC7</accession>
<evidence type="ECO:0000256" key="7">
    <source>
        <dbReference type="ARBA" id="ARBA00022840"/>
    </source>
</evidence>
<dbReference type="FunFam" id="1.10.510.10:FF:000624">
    <property type="entry name" value="Mitogen-activated protein kinase"/>
    <property type="match status" value="1"/>
</dbReference>
<dbReference type="InterPro" id="IPR042521">
    <property type="entry name" value="DYRK"/>
</dbReference>
<evidence type="ECO:0000256" key="8">
    <source>
        <dbReference type="ARBA" id="ARBA00049003"/>
    </source>
</evidence>
<dbReference type="SUPFAM" id="SSF56112">
    <property type="entry name" value="Protein kinase-like (PK-like)"/>
    <property type="match status" value="1"/>
</dbReference>
<comment type="catalytic activity">
    <reaction evidence="8">
        <text>L-seryl-[protein] + ATP = O-phospho-L-seryl-[protein] + ADP + H(+)</text>
        <dbReference type="Rhea" id="RHEA:17989"/>
        <dbReference type="Rhea" id="RHEA-COMP:9863"/>
        <dbReference type="Rhea" id="RHEA-COMP:11604"/>
        <dbReference type="ChEBI" id="CHEBI:15378"/>
        <dbReference type="ChEBI" id="CHEBI:29999"/>
        <dbReference type="ChEBI" id="CHEBI:30616"/>
        <dbReference type="ChEBI" id="CHEBI:83421"/>
        <dbReference type="ChEBI" id="CHEBI:456216"/>
        <dbReference type="EC" id="2.7.12.1"/>
    </reaction>
</comment>
<evidence type="ECO:0000256" key="4">
    <source>
        <dbReference type="ARBA" id="ARBA00022679"/>
    </source>
</evidence>
<evidence type="ECO:0000313" key="15">
    <source>
        <dbReference type="Proteomes" id="UP001162131"/>
    </source>
</evidence>
<dbReference type="PANTHER" id="PTHR24058:SF22">
    <property type="entry name" value="DUAL SPECIFICITY TYROSINE-PHOSPHORYLATION-REGULATED KINASE 4"/>
    <property type="match status" value="1"/>
</dbReference>
<evidence type="ECO:0000256" key="2">
    <source>
        <dbReference type="ARBA" id="ARBA00013203"/>
    </source>
</evidence>
<keyword evidence="4" id="KW-0808">Transferase</keyword>
<dbReference type="EC" id="2.7.12.1" evidence="2"/>
<feature type="region of interest" description="Disordered" evidence="12">
    <location>
        <begin position="140"/>
        <end position="165"/>
    </location>
</feature>
<comment type="similarity">
    <text evidence="1">Belongs to the protein kinase superfamily. CMGC Ser/Thr protein kinase family. MNB/DYRK subfamily.</text>
</comment>
<keyword evidence="15" id="KW-1185">Reference proteome</keyword>
<dbReference type="GO" id="GO:0004674">
    <property type="term" value="F:protein serine/threonine kinase activity"/>
    <property type="evidence" value="ECO:0007669"/>
    <property type="project" value="UniProtKB-KW"/>
</dbReference>
<feature type="domain" description="Protein kinase" evidence="13">
    <location>
        <begin position="244"/>
        <end position="540"/>
    </location>
</feature>
<evidence type="ECO:0000256" key="1">
    <source>
        <dbReference type="ARBA" id="ARBA00008867"/>
    </source>
</evidence>
<evidence type="ECO:0000259" key="13">
    <source>
        <dbReference type="PROSITE" id="PS50011"/>
    </source>
</evidence>